<dbReference type="Proteomes" id="UP000186594">
    <property type="component" value="Unassembled WGS sequence"/>
</dbReference>
<feature type="region of interest" description="Disordered" evidence="9">
    <location>
        <begin position="1"/>
        <end position="26"/>
    </location>
</feature>
<dbReference type="InterPro" id="IPR058752">
    <property type="entry name" value="RDRP_C_head"/>
</dbReference>
<evidence type="ECO:0000259" key="10">
    <source>
        <dbReference type="Pfam" id="PF05183"/>
    </source>
</evidence>
<protein>
    <recommendedName>
        <fullName evidence="8">RNA-dependent RNA polymerase</fullName>
        <ecNumber evidence="8">2.7.7.48</ecNumber>
    </recommendedName>
</protein>
<keyword evidence="3 8" id="KW-0808">Transferase</keyword>
<dbReference type="GO" id="GO:0030422">
    <property type="term" value="P:siRNA processing"/>
    <property type="evidence" value="ECO:0007669"/>
    <property type="project" value="TreeGrafter"/>
</dbReference>
<accession>A0A1U7LGM8</accession>
<dbReference type="AlphaFoldDB" id="A0A1U7LGM8"/>
<comment type="caution">
    <text evidence="12">The sequence shown here is derived from an EMBL/GenBank/DDBJ whole genome shotgun (WGS) entry which is preliminary data.</text>
</comment>
<evidence type="ECO:0000256" key="1">
    <source>
        <dbReference type="ARBA" id="ARBA00005762"/>
    </source>
</evidence>
<evidence type="ECO:0000256" key="8">
    <source>
        <dbReference type="RuleBase" id="RU363098"/>
    </source>
</evidence>
<name>A0A1U7LGM8_NEOID</name>
<organism evidence="12 13">
    <name type="scientific">Neolecta irregularis (strain DAH-3)</name>
    <dbReference type="NCBI Taxonomy" id="1198029"/>
    <lineage>
        <taxon>Eukaryota</taxon>
        <taxon>Fungi</taxon>
        <taxon>Dikarya</taxon>
        <taxon>Ascomycota</taxon>
        <taxon>Taphrinomycotina</taxon>
        <taxon>Neolectales</taxon>
        <taxon>Neolectaceae</taxon>
        <taxon>Neolecta</taxon>
    </lineage>
</organism>
<evidence type="ECO:0000256" key="2">
    <source>
        <dbReference type="ARBA" id="ARBA00022484"/>
    </source>
</evidence>
<dbReference type="EMBL" id="LXFE01004399">
    <property type="protein sequence ID" value="OLL21681.1"/>
    <property type="molecule type" value="Genomic_DNA"/>
</dbReference>
<gene>
    <name evidence="12" type="ORF">NEOLI_001073</name>
</gene>
<evidence type="ECO:0000256" key="3">
    <source>
        <dbReference type="ARBA" id="ARBA00022679"/>
    </source>
</evidence>
<evidence type="ECO:0000256" key="6">
    <source>
        <dbReference type="ARBA" id="ARBA00023158"/>
    </source>
</evidence>
<dbReference type="Pfam" id="PF05183">
    <property type="entry name" value="RdRP"/>
    <property type="match status" value="1"/>
</dbReference>
<dbReference type="PANTHER" id="PTHR23079:SF55">
    <property type="entry name" value="RNA-DIRECTED RNA POLYMERASE"/>
    <property type="match status" value="1"/>
</dbReference>
<evidence type="ECO:0000256" key="7">
    <source>
        <dbReference type="ARBA" id="ARBA00048744"/>
    </source>
</evidence>
<keyword evidence="6" id="KW-0943">RNA-mediated gene silencing</keyword>
<sequence length="1134" mass="130384">MSVKSSLSPSQTHLKPVGGIHNSKSWVTPQPRAQWSEWPELSIEVYDTPPKFTSFDLFLAFREQGTIIWAEVYERNADVAKPDKARGILRFRPVPRTDFWNQERMRTDGTEITFKILRYFPREITYLGTKLPQSETFMSSEIGFGQLAGERIAHISHRVPSSTSITFDNQKRQFLFEFSFHYDTRRYRLRFDYTQLTGGTFYMQPIPGTRDSYLVFTVKTPPLLSRKIQDDPLKIHAKEIERIQSRPWEDKFQWVRVSRIAKEGSIRARDDCKPEIIQIGRRLTYCLRLSKGIRDSNRLANFLRSVKCLNLDVNETAVFDILLDKPIHLPNLDNVAFNVRYLLQCCLTFNVFTESCLCEEFVNVLTQLAPGDACEYLKGLIILRNTVWNPLEHIIEHATMKSTPPKPLPIYCVEMRHCTITPTCITVCPADIETSNRITRKFRKYTEYFIRVQFLDEVHKGRLQSDMKADLMGAYNRIFDVLNDGLEIEGRKYEFLAYSNSQLREHGCYFFHTTPEMSADEIRNWMGDFSNEYTVARFGARMGQCFSTTMDVITDFDIHEIPDIKRGSSCFTDGIGKISKEVAKEAAKVIHMSYHSEPSAYQFRLAGSKGVLTVDPTLEGRQIHVRASQTKFESKHKILEINNWSRYAIATLSRQAIIVMTALGVPNISFIDMQDAQIAELDAMMINDRTARIISDLLDAGFRERGDTFVSNLVRLYKNWCLRNLKQKAKIIVPNGVHVFGVVDETLSLRGHQEGAEDDLPEIFCQVSEHAESSNSRVIKGKCIVYRNPLLHPGDVRVVNAVHCEKLMHLRDVVVFPARGSQDIPSMCSGGDLDGDTFTVIWDPTLLPKIVNCEPMNSTSSEAVTETKEKRRRKKIPTVKELKMYFVQYIMNDNLGLIAHSHLALADAKPMGVFDEDCLQLARLHSNAVDFPKTGIEVALPSHLRPRTYPDYMEKKPRMTCLFLDGKRHSFQDQSHGILGILYRKIHIEDFYPLLAPHSDPLLKVKCQEEHYNFAVAEKVVYDLAVHHLMIKYGIKTDYEVFTGFIISPLSVSGKKEYQLRETIWREACHSVRLYSYVESLSGNLAENLRKVVSATYYITVQEQTEKWQQEEQVASRVSFPWTLIDIVRGNKKG</sequence>
<dbReference type="OMA" id="KYQPGFL"/>
<comment type="similarity">
    <text evidence="1 8">Belongs to the RdRP family.</text>
</comment>
<comment type="catalytic activity">
    <reaction evidence="7 8">
        <text>RNA(n) + a ribonucleoside 5'-triphosphate = RNA(n+1) + diphosphate</text>
        <dbReference type="Rhea" id="RHEA:21248"/>
        <dbReference type="Rhea" id="RHEA-COMP:14527"/>
        <dbReference type="Rhea" id="RHEA-COMP:17342"/>
        <dbReference type="ChEBI" id="CHEBI:33019"/>
        <dbReference type="ChEBI" id="CHEBI:61557"/>
        <dbReference type="ChEBI" id="CHEBI:140395"/>
        <dbReference type="EC" id="2.7.7.48"/>
    </reaction>
</comment>
<keyword evidence="4 8" id="KW-0548">Nucleotidyltransferase</keyword>
<reference evidence="12 13" key="1">
    <citation type="submission" date="2016-04" db="EMBL/GenBank/DDBJ databases">
        <title>Evolutionary innovation and constraint leading to complex multicellularity in the Ascomycota.</title>
        <authorList>
            <person name="Cisse O."/>
            <person name="Nguyen A."/>
            <person name="Hewitt D.A."/>
            <person name="Jedd G."/>
            <person name="Stajich J.E."/>
        </authorList>
    </citation>
    <scope>NUCLEOTIDE SEQUENCE [LARGE SCALE GENOMIC DNA]</scope>
    <source>
        <strain evidence="12 13">DAH-3</strain>
    </source>
</reference>
<dbReference type="EC" id="2.7.7.48" evidence="8"/>
<evidence type="ECO:0000256" key="5">
    <source>
        <dbReference type="ARBA" id="ARBA00022884"/>
    </source>
</evidence>
<keyword evidence="5 8" id="KW-0694">RNA-binding</keyword>
<evidence type="ECO:0000259" key="11">
    <source>
        <dbReference type="Pfam" id="PF26253"/>
    </source>
</evidence>
<feature type="compositionally biased region" description="Polar residues" evidence="9">
    <location>
        <begin position="1"/>
        <end position="13"/>
    </location>
</feature>
<dbReference type="GO" id="GO:0003968">
    <property type="term" value="F:RNA-directed RNA polymerase activity"/>
    <property type="evidence" value="ECO:0007669"/>
    <property type="project" value="UniProtKB-KW"/>
</dbReference>
<dbReference type="GO" id="GO:0031380">
    <property type="term" value="C:nuclear RNA-directed RNA polymerase complex"/>
    <property type="evidence" value="ECO:0007669"/>
    <property type="project" value="TreeGrafter"/>
</dbReference>
<dbReference type="PANTHER" id="PTHR23079">
    <property type="entry name" value="RNA-DEPENDENT RNA POLYMERASE"/>
    <property type="match status" value="1"/>
</dbReference>
<feature type="domain" description="RDRP core" evidence="10">
    <location>
        <begin position="420"/>
        <end position="986"/>
    </location>
</feature>
<feature type="domain" description="RDRP C-terminal head" evidence="11">
    <location>
        <begin position="1005"/>
        <end position="1126"/>
    </location>
</feature>
<keyword evidence="13" id="KW-1185">Reference proteome</keyword>
<dbReference type="InterPro" id="IPR057596">
    <property type="entry name" value="RDRP_core"/>
</dbReference>
<evidence type="ECO:0000256" key="4">
    <source>
        <dbReference type="ARBA" id="ARBA00022695"/>
    </source>
</evidence>
<evidence type="ECO:0000313" key="12">
    <source>
        <dbReference type="EMBL" id="OLL21681.1"/>
    </source>
</evidence>
<evidence type="ECO:0000256" key="9">
    <source>
        <dbReference type="SAM" id="MobiDB-lite"/>
    </source>
</evidence>
<dbReference type="GO" id="GO:0003723">
    <property type="term" value="F:RNA binding"/>
    <property type="evidence" value="ECO:0007669"/>
    <property type="project" value="UniProtKB-KW"/>
</dbReference>
<dbReference type="Pfam" id="PF26253">
    <property type="entry name" value="RdRP_head"/>
    <property type="match status" value="1"/>
</dbReference>
<keyword evidence="2 8" id="KW-0696">RNA-directed RNA polymerase</keyword>
<dbReference type="InterPro" id="IPR007855">
    <property type="entry name" value="RDRP"/>
</dbReference>
<evidence type="ECO:0000313" key="13">
    <source>
        <dbReference type="Proteomes" id="UP000186594"/>
    </source>
</evidence>
<dbReference type="STRING" id="1198029.A0A1U7LGM8"/>
<proteinExistence type="inferred from homology"/>
<dbReference type="OrthoDB" id="6513042at2759"/>